<keyword evidence="2" id="KW-1185">Reference proteome</keyword>
<reference evidence="1 2" key="1">
    <citation type="submission" date="2020-06" db="EMBL/GenBank/DDBJ databases">
        <authorList>
            <person name="Arora M.N."/>
            <person name="Dalling M.T."/>
            <person name="Dawson S.P.M."/>
            <person name="Elia S.N."/>
            <person name="Burke B."/>
            <person name="Shaffer C.D."/>
            <person name="Weston-Hafer K.A."/>
            <person name="Garlena R.A."/>
            <person name="Russell D.A."/>
            <person name="Pope W.H."/>
            <person name="Jacobs-Sera D."/>
            <person name="Hatfull G.F."/>
        </authorList>
    </citation>
    <scope>NUCLEOTIDE SEQUENCE [LARGE SCALE GENOMIC DNA]</scope>
</reference>
<dbReference type="EMBL" id="MT684598">
    <property type="protein sequence ID" value="QNN99263.1"/>
    <property type="molecule type" value="Genomic_DNA"/>
</dbReference>
<evidence type="ECO:0000313" key="1">
    <source>
        <dbReference type="EMBL" id="QNN99263.1"/>
    </source>
</evidence>
<proteinExistence type="predicted"/>
<accession>A0A7G9UZ08</accession>
<dbReference type="GeneID" id="77927486"/>
<organism evidence="1 2">
    <name type="scientific">Streptomyces phage Faust</name>
    <dbReference type="NCBI Taxonomy" id="2767565"/>
    <lineage>
        <taxon>Viruses</taxon>
        <taxon>Duplodnaviria</taxon>
        <taxon>Heunggongvirae</taxon>
        <taxon>Uroviricota</taxon>
        <taxon>Caudoviricetes</taxon>
        <taxon>Stanwilliamsviridae</taxon>
        <taxon>Loccivirinae</taxon>
        <taxon>Faustvirus</taxon>
        <taxon>Faustvirus faust</taxon>
    </lineage>
</organism>
<dbReference type="RefSeq" id="YP_010651770.1">
    <property type="nucleotide sequence ID" value="NC_070783.1"/>
</dbReference>
<name>A0A7G9UZ08_9CAUD</name>
<dbReference type="KEGG" id="vg:77927486"/>
<gene>
    <name evidence="1" type="primary">191</name>
    <name evidence="1" type="ORF">SEA_FAUST_191</name>
</gene>
<evidence type="ECO:0000313" key="2">
    <source>
        <dbReference type="Proteomes" id="UP000516151"/>
    </source>
</evidence>
<dbReference type="Proteomes" id="UP000516151">
    <property type="component" value="Segment"/>
</dbReference>
<protein>
    <submittedName>
        <fullName evidence="1">Uncharacterized protein</fullName>
    </submittedName>
</protein>
<sequence length="85" mass="9898">MDELYEELATHFLVKDYKWKFDYGHANPDADDMKKALERVKEILEEHEENTQLEMGHLMFKKRAGVIDVFVHAGTIGEISEDSDV</sequence>